<dbReference type="EMBL" id="ADWY01001854">
    <property type="protein sequence ID" value="EGH17557.1"/>
    <property type="molecule type" value="Genomic_DNA"/>
</dbReference>
<sequence>MWTRVTWDVPNALLSLDRFTQNDLRALRKKYEAMGGEHDIDAPLPMAGAEQRIS</sequence>
<dbReference type="BioCyc" id="PSYR875330:G11XH-6048-MONOMER"/>
<dbReference type="AlphaFoldDB" id="F3CE65"/>
<gene>
    <name evidence="1" type="ORF">Pgy4_31836</name>
</gene>
<protein>
    <submittedName>
        <fullName evidence="1">Uncharacterized protein</fullName>
    </submittedName>
</protein>
<proteinExistence type="predicted"/>
<reference evidence="1 2" key="1">
    <citation type="journal article" date="2011" name="PLoS Pathog.">
        <title>Dynamic evolution of pathogenicity revealed by sequencing and comparative genomics of 19 Pseudomonas syringae isolates.</title>
        <authorList>
            <person name="Baltrus D.A."/>
            <person name="Nishimura M.T."/>
            <person name="Romanchuk A."/>
            <person name="Chang J.H."/>
            <person name="Mukhtar M.S."/>
            <person name="Cherkis K."/>
            <person name="Roach J."/>
            <person name="Grant S.R."/>
            <person name="Jones C.D."/>
            <person name="Dangl J.L."/>
        </authorList>
    </citation>
    <scope>NUCLEOTIDE SEQUENCE [LARGE SCALE GENOMIC DNA]</scope>
    <source>
        <strain evidence="2">race 4</strain>
    </source>
</reference>
<evidence type="ECO:0000313" key="2">
    <source>
        <dbReference type="Proteomes" id="UP000005466"/>
    </source>
</evidence>
<accession>F3CE65</accession>
<dbReference type="Proteomes" id="UP000005466">
    <property type="component" value="Unassembled WGS sequence"/>
</dbReference>
<comment type="caution">
    <text evidence="1">The sequence shown here is derived from an EMBL/GenBank/DDBJ whole genome shotgun (WGS) entry which is preliminary data.</text>
</comment>
<dbReference type="PATRIC" id="fig|875330.6.peg.5108"/>
<name>F3CE65_PSESG</name>
<organism evidence="1 2">
    <name type="scientific">Pseudomonas savastanoi pv. glycinea str. race 4</name>
    <dbReference type="NCBI Taxonomy" id="875330"/>
    <lineage>
        <taxon>Bacteria</taxon>
        <taxon>Pseudomonadati</taxon>
        <taxon>Pseudomonadota</taxon>
        <taxon>Gammaproteobacteria</taxon>
        <taxon>Pseudomonadales</taxon>
        <taxon>Pseudomonadaceae</taxon>
        <taxon>Pseudomonas</taxon>
    </lineage>
</organism>
<evidence type="ECO:0000313" key="1">
    <source>
        <dbReference type="EMBL" id="EGH17557.1"/>
    </source>
</evidence>
<dbReference type="HOGENOM" id="CLU_3047093_0_0_6"/>